<keyword evidence="7" id="KW-1185">Reference proteome</keyword>
<evidence type="ECO:0000256" key="5">
    <source>
        <dbReference type="ARBA" id="ARBA00023136"/>
    </source>
</evidence>
<dbReference type="PANTHER" id="PTHR34478:SF2">
    <property type="entry name" value="MEMBRANE PROTEIN"/>
    <property type="match status" value="1"/>
</dbReference>
<dbReference type="STRING" id="45065.Lgee_1490"/>
<dbReference type="GO" id="GO:0016020">
    <property type="term" value="C:membrane"/>
    <property type="evidence" value="ECO:0007669"/>
    <property type="project" value="UniProtKB-SubCell"/>
</dbReference>
<proteinExistence type="inferred from homology"/>
<evidence type="ECO:0000256" key="1">
    <source>
        <dbReference type="ARBA" id="ARBA00004167"/>
    </source>
</evidence>
<reference evidence="6 7" key="1">
    <citation type="submission" date="2015-11" db="EMBL/GenBank/DDBJ databases">
        <title>Genomic analysis of 38 Legionella species identifies large and diverse effector repertoires.</title>
        <authorList>
            <person name="Burstein D."/>
            <person name="Amaro F."/>
            <person name="Zusman T."/>
            <person name="Lifshitz Z."/>
            <person name="Cohen O."/>
            <person name="Gilbert J.A."/>
            <person name="Pupko T."/>
            <person name="Shuman H.A."/>
            <person name="Segal G."/>
        </authorList>
    </citation>
    <scope>NUCLEOTIDE SEQUENCE [LARGE SCALE GENOMIC DNA]</scope>
    <source>
        <strain evidence="6 7">ATCC 49504</strain>
    </source>
</reference>
<dbReference type="OrthoDB" id="9804152at2"/>
<keyword evidence="3" id="KW-0812">Transmembrane</keyword>
<dbReference type="AlphaFoldDB" id="A0A0W0TSX3"/>
<name>A0A0W0TSX3_9GAMM</name>
<dbReference type="PATRIC" id="fig|45065.4.peg.1615"/>
<comment type="similarity">
    <text evidence="2">Belongs to the LemA family.</text>
</comment>
<dbReference type="RefSeq" id="WP_028386268.1">
    <property type="nucleotide sequence ID" value="NZ_CAAAHN010000013.1"/>
</dbReference>
<gene>
    <name evidence="6" type="ORF">Lgee_1490</name>
</gene>
<dbReference type="SUPFAM" id="SSF140478">
    <property type="entry name" value="LemA-like"/>
    <property type="match status" value="1"/>
</dbReference>
<evidence type="ECO:0000256" key="3">
    <source>
        <dbReference type="ARBA" id="ARBA00022692"/>
    </source>
</evidence>
<dbReference type="Proteomes" id="UP000054785">
    <property type="component" value="Unassembled WGS sequence"/>
</dbReference>
<evidence type="ECO:0000313" key="6">
    <source>
        <dbReference type="EMBL" id="KTC98801.1"/>
    </source>
</evidence>
<accession>A0A0W0TSX3</accession>
<keyword evidence="5" id="KW-0472">Membrane</keyword>
<dbReference type="Gene3D" id="1.20.1440.20">
    <property type="entry name" value="LemA-like domain"/>
    <property type="match status" value="1"/>
</dbReference>
<keyword evidence="4" id="KW-1133">Transmembrane helix</keyword>
<comment type="caution">
    <text evidence="6">The sequence shown here is derived from an EMBL/GenBank/DDBJ whole genome shotgun (WGS) entry which is preliminary data.</text>
</comment>
<evidence type="ECO:0000256" key="4">
    <source>
        <dbReference type="ARBA" id="ARBA00022989"/>
    </source>
</evidence>
<dbReference type="InterPro" id="IPR007156">
    <property type="entry name" value="MamQ_LemA"/>
</dbReference>
<protein>
    <submittedName>
        <fullName evidence="6">LemA protein</fullName>
    </submittedName>
</protein>
<sequence>MKTALIVILVLAALLILWVVSVYNKLIAGIEAVNNNKRQIDVQLDRRYKVFESLIETVKQYMDYEKTTLKDVVALRNQAQAAKASGDEKARMAAENGISQIASNLNLVFEQYPDLKANQNVLQLQEEIVNTENKLAFSKQAYNDSIERYYVTRKSFMESMVANFFASALDKNFEYWGLPEEKIKAHEDYTVKFGA</sequence>
<organism evidence="6 7">
    <name type="scientific">Legionella geestiana</name>
    <dbReference type="NCBI Taxonomy" id="45065"/>
    <lineage>
        <taxon>Bacteria</taxon>
        <taxon>Pseudomonadati</taxon>
        <taxon>Pseudomonadota</taxon>
        <taxon>Gammaproteobacteria</taxon>
        <taxon>Legionellales</taxon>
        <taxon>Legionellaceae</taxon>
        <taxon>Legionella</taxon>
    </lineage>
</organism>
<evidence type="ECO:0000256" key="2">
    <source>
        <dbReference type="ARBA" id="ARBA00008854"/>
    </source>
</evidence>
<evidence type="ECO:0000313" key="7">
    <source>
        <dbReference type="Proteomes" id="UP000054785"/>
    </source>
</evidence>
<dbReference type="Pfam" id="PF04011">
    <property type="entry name" value="LemA"/>
    <property type="match status" value="1"/>
</dbReference>
<dbReference type="InterPro" id="IPR023353">
    <property type="entry name" value="LemA-like_dom_sf"/>
</dbReference>
<dbReference type="PANTHER" id="PTHR34478">
    <property type="entry name" value="PROTEIN LEMA"/>
    <property type="match status" value="1"/>
</dbReference>
<comment type="subcellular location">
    <subcellularLocation>
        <location evidence="1">Membrane</location>
        <topology evidence="1">Single-pass membrane protein</topology>
    </subcellularLocation>
</comment>
<dbReference type="EMBL" id="LNYC01000056">
    <property type="protein sequence ID" value="KTC98801.1"/>
    <property type="molecule type" value="Genomic_DNA"/>
</dbReference>